<organism evidence="2 3">
    <name type="scientific">Streptomyces ipomoeae 91-03</name>
    <dbReference type="NCBI Taxonomy" id="698759"/>
    <lineage>
        <taxon>Bacteria</taxon>
        <taxon>Bacillati</taxon>
        <taxon>Actinomycetota</taxon>
        <taxon>Actinomycetes</taxon>
        <taxon>Kitasatosporales</taxon>
        <taxon>Streptomycetaceae</taxon>
        <taxon>Streptomyces</taxon>
    </lineage>
</organism>
<dbReference type="Proteomes" id="UP000010411">
    <property type="component" value="Unassembled WGS sequence"/>
</dbReference>
<dbReference type="AlphaFoldDB" id="L1L5E9"/>
<feature type="region of interest" description="Disordered" evidence="1">
    <location>
        <begin position="1"/>
        <end position="22"/>
    </location>
</feature>
<dbReference type="EMBL" id="AEJC01000092">
    <property type="protein sequence ID" value="EKX68271.1"/>
    <property type="molecule type" value="Genomic_DNA"/>
</dbReference>
<dbReference type="PATRIC" id="fig|698759.3.peg.1216"/>
<reference evidence="2 3" key="1">
    <citation type="submission" date="2012-11" db="EMBL/GenBank/DDBJ databases">
        <authorList>
            <person name="Huguet-Tapia J.C."/>
            <person name="Durkin A.S."/>
            <person name="Pettis G.S."/>
            <person name="Badger J.H."/>
        </authorList>
    </citation>
    <scope>NUCLEOTIDE SEQUENCE [LARGE SCALE GENOMIC DNA]</scope>
    <source>
        <strain evidence="2 3">91-03</strain>
    </source>
</reference>
<evidence type="ECO:0000313" key="3">
    <source>
        <dbReference type="Proteomes" id="UP000010411"/>
    </source>
</evidence>
<proteinExistence type="predicted"/>
<name>L1L5E9_9ACTN</name>
<comment type="caution">
    <text evidence="2">The sequence shown here is derived from an EMBL/GenBank/DDBJ whole genome shotgun (WGS) entry which is preliminary data.</text>
</comment>
<keyword evidence="3" id="KW-1185">Reference proteome</keyword>
<evidence type="ECO:0000256" key="1">
    <source>
        <dbReference type="SAM" id="MobiDB-lite"/>
    </source>
</evidence>
<gene>
    <name evidence="2" type="ORF">STRIP9103_06084</name>
</gene>
<accession>L1L5E9</accession>
<protein>
    <submittedName>
        <fullName evidence="2">Uncharacterized protein</fullName>
    </submittedName>
</protein>
<evidence type="ECO:0000313" key="2">
    <source>
        <dbReference type="EMBL" id="EKX68271.1"/>
    </source>
</evidence>
<sequence>MRAAADGSGRDRRRSSGACRSGGVCAGRGMVRGRWRCRGGGEGVCCEDAAPCN</sequence>